<dbReference type="KEGG" id="asag:FGM00_08620"/>
<dbReference type="InterPro" id="IPR000182">
    <property type="entry name" value="GNAT_dom"/>
</dbReference>
<dbReference type="SUPFAM" id="SSF55729">
    <property type="entry name" value="Acyl-CoA N-acyltransferases (Nat)"/>
    <property type="match status" value="1"/>
</dbReference>
<dbReference type="InterPro" id="IPR016181">
    <property type="entry name" value="Acyl_CoA_acyltransferase"/>
</dbReference>
<dbReference type="InterPro" id="IPR050832">
    <property type="entry name" value="Bact_Acetyltransf"/>
</dbReference>
<evidence type="ECO:0000313" key="4">
    <source>
        <dbReference type="EMBL" id="QCX00167.1"/>
    </source>
</evidence>
<dbReference type="Gene3D" id="3.40.630.30">
    <property type="match status" value="1"/>
</dbReference>
<keyword evidence="2" id="KW-0012">Acyltransferase</keyword>
<evidence type="ECO:0000256" key="1">
    <source>
        <dbReference type="ARBA" id="ARBA00022679"/>
    </source>
</evidence>
<dbReference type="PANTHER" id="PTHR43877:SF2">
    <property type="entry name" value="AMINOALKYLPHOSPHONATE N-ACETYLTRANSFERASE-RELATED"/>
    <property type="match status" value="1"/>
</dbReference>
<keyword evidence="1 4" id="KW-0808">Transferase</keyword>
<dbReference type="CDD" id="cd04301">
    <property type="entry name" value="NAT_SF"/>
    <property type="match status" value="1"/>
</dbReference>
<keyword evidence="5" id="KW-1185">Reference proteome</keyword>
<organism evidence="4 5">
    <name type="scientific">Aggregatimonas sangjinii</name>
    <dbReference type="NCBI Taxonomy" id="2583587"/>
    <lineage>
        <taxon>Bacteria</taxon>
        <taxon>Pseudomonadati</taxon>
        <taxon>Bacteroidota</taxon>
        <taxon>Flavobacteriia</taxon>
        <taxon>Flavobacteriales</taxon>
        <taxon>Flavobacteriaceae</taxon>
        <taxon>Aggregatimonas</taxon>
    </lineage>
</organism>
<dbReference type="RefSeq" id="WP_138852514.1">
    <property type="nucleotide sequence ID" value="NZ_CP040710.1"/>
</dbReference>
<dbReference type="GO" id="GO:0016747">
    <property type="term" value="F:acyltransferase activity, transferring groups other than amino-acyl groups"/>
    <property type="evidence" value="ECO:0007669"/>
    <property type="project" value="InterPro"/>
</dbReference>
<dbReference type="Proteomes" id="UP000310017">
    <property type="component" value="Chromosome"/>
</dbReference>
<dbReference type="Pfam" id="PF13508">
    <property type="entry name" value="Acetyltransf_7"/>
    <property type="match status" value="1"/>
</dbReference>
<dbReference type="EMBL" id="CP040710">
    <property type="protein sequence ID" value="QCX00167.1"/>
    <property type="molecule type" value="Genomic_DNA"/>
</dbReference>
<protein>
    <submittedName>
        <fullName evidence="4">GNAT family N-acetyltransferase</fullName>
    </submittedName>
</protein>
<name>A0A5B7SNR3_9FLAO</name>
<feature type="domain" description="N-acetyltransferase" evidence="3">
    <location>
        <begin position="14"/>
        <end position="154"/>
    </location>
</feature>
<evidence type="ECO:0000313" key="5">
    <source>
        <dbReference type="Proteomes" id="UP000310017"/>
    </source>
</evidence>
<dbReference type="PANTHER" id="PTHR43877">
    <property type="entry name" value="AMINOALKYLPHOSPHONATE N-ACETYLTRANSFERASE-RELATED-RELATED"/>
    <property type="match status" value="1"/>
</dbReference>
<proteinExistence type="predicted"/>
<evidence type="ECO:0000259" key="3">
    <source>
        <dbReference type="PROSITE" id="PS51186"/>
    </source>
</evidence>
<dbReference type="AlphaFoldDB" id="A0A5B7SNR3"/>
<dbReference type="PROSITE" id="PS51186">
    <property type="entry name" value="GNAT"/>
    <property type="match status" value="1"/>
</dbReference>
<gene>
    <name evidence="4" type="ORF">FGM00_08620</name>
</gene>
<evidence type="ECO:0000256" key="2">
    <source>
        <dbReference type="ARBA" id="ARBA00023315"/>
    </source>
</evidence>
<accession>A0A5B7SNR3</accession>
<reference evidence="4 5" key="1">
    <citation type="submission" date="2019-05" db="EMBL/GenBank/DDBJ databases">
        <title>Genome sequencing of F202Z8.</title>
        <authorList>
            <person name="Kwon Y.M."/>
        </authorList>
    </citation>
    <scope>NUCLEOTIDE SEQUENCE [LARGE SCALE GENOMIC DNA]</scope>
    <source>
        <strain evidence="4 5">F202Z8</strain>
    </source>
</reference>
<dbReference type="OrthoDB" id="1431064at2"/>
<sequence>MAIDIIPFEPRYASTFKDLNVAWLNEYFYVEPKDEILLKNCEEAIIDTGGYIFFARYEDATVGCFSFIKLDGSCYELGKMAVDKEYQGLRIGQELMEFAVSFAKEKSWEKLVLYSSTKLPTALHIYRKYGFKVVELEKDLPYARSDIKMELLIHN</sequence>